<accession>A0ABN7XBG2</accession>
<dbReference type="Proteomes" id="UP000789901">
    <property type="component" value="Unassembled WGS sequence"/>
</dbReference>
<feature type="non-terminal residue" evidence="1">
    <location>
        <position position="1"/>
    </location>
</feature>
<reference evidence="1 2" key="1">
    <citation type="submission" date="2021-06" db="EMBL/GenBank/DDBJ databases">
        <authorList>
            <person name="Kallberg Y."/>
            <person name="Tangrot J."/>
            <person name="Rosling A."/>
        </authorList>
    </citation>
    <scope>NUCLEOTIDE SEQUENCE [LARGE SCALE GENOMIC DNA]</scope>
    <source>
        <strain evidence="1 2">120-4 pot B 10/14</strain>
    </source>
</reference>
<keyword evidence="2" id="KW-1185">Reference proteome</keyword>
<proteinExistence type="predicted"/>
<name>A0ABN7XBG2_GIGMA</name>
<organism evidence="1 2">
    <name type="scientific">Gigaspora margarita</name>
    <dbReference type="NCBI Taxonomy" id="4874"/>
    <lineage>
        <taxon>Eukaryota</taxon>
        <taxon>Fungi</taxon>
        <taxon>Fungi incertae sedis</taxon>
        <taxon>Mucoromycota</taxon>
        <taxon>Glomeromycotina</taxon>
        <taxon>Glomeromycetes</taxon>
        <taxon>Diversisporales</taxon>
        <taxon>Gigasporaceae</taxon>
        <taxon>Gigaspora</taxon>
    </lineage>
</organism>
<feature type="non-terminal residue" evidence="1">
    <location>
        <position position="64"/>
    </location>
</feature>
<sequence length="64" mass="7656">DVSEEETELYRQVKAIKNLSKNSNEKFSSRLIYKIHEKADYKSSCLSRSLNLQKGKQYYFIYKN</sequence>
<dbReference type="EMBL" id="CAJVQB010113936">
    <property type="protein sequence ID" value="CAG8852593.1"/>
    <property type="molecule type" value="Genomic_DNA"/>
</dbReference>
<evidence type="ECO:0000313" key="1">
    <source>
        <dbReference type="EMBL" id="CAG8852593.1"/>
    </source>
</evidence>
<gene>
    <name evidence="1" type="ORF">GMARGA_LOCUS41414</name>
</gene>
<evidence type="ECO:0000313" key="2">
    <source>
        <dbReference type="Proteomes" id="UP000789901"/>
    </source>
</evidence>
<comment type="caution">
    <text evidence="1">The sequence shown here is derived from an EMBL/GenBank/DDBJ whole genome shotgun (WGS) entry which is preliminary data.</text>
</comment>
<protein>
    <submittedName>
        <fullName evidence="1">32947_t:CDS:1</fullName>
    </submittedName>
</protein>